<keyword evidence="2" id="KW-1133">Transmembrane helix</keyword>
<evidence type="ECO:0008006" key="5">
    <source>
        <dbReference type="Google" id="ProtNLM"/>
    </source>
</evidence>
<dbReference type="Proteomes" id="UP001555100">
    <property type="component" value="Unassembled WGS sequence"/>
</dbReference>
<accession>A0ABV3NEJ4</accession>
<feature type="region of interest" description="Disordered" evidence="1">
    <location>
        <begin position="1"/>
        <end position="30"/>
    </location>
</feature>
<name>A0ABV3NEJ4_9ACTO</name>
<feature type="compositionally biased region" description="Polar residues" evidence="1">
    <location>
        <begin position="1"/>
        <end position="20"/>
    </location>
</feature>
<dbReference type="EMBL" id="JBAGNM010000080">
    <property type="protein sequence ID" value="MEW6955563.1"/>
    <property type="molecule type" value="Genomic_DNA"/>
</dbReference>
<gene>
    <name evidence="3" type="ORF">V3M73_11120</name>
</gene>
<evidence type="ECO:0000256" key="1">
    <source>
        <dbReference type="SAM" id="MobiDB-lite"/>
    </source>
</evidence>
<keyword evidence="4" id="KW-1185">Reference proteome</keyword>
<comment type="caution">
    <text evidence="3">The sequence shown here is derived from an EMBL/GenBank/DDBJ whole genome shotgun (WGS) entry which is preliminary data.</text>
</comment>
<proteinExistence type="predicted"/>
<sequence>RRDNPDSGSSDSATGKSALNATAPGAVSGKLSRTGAESVTLILFAVFAVLAGTVVVRWGARRE</sequence>
<dbReference type="RefSeq" id="WP_367246535.1">
    <property type="nucleotide sequence ID" value="NZ_JBAGNM010000080.1"/>
</dbReference>
<protein>
    <recommendedName>
        <fullName evidence="5">LPXTG cell wall anchor domain-containing protein</fullName>
    </recommendedName>
</protein>
<keyword evidence="2" id="KW-0472">Membrane</keyword>
<evidence type="ECO:0000313" key="4">
    <source>
        <dbReference type="Proteomes" id="UP001555100"/>
    </source>
</evidence>
<evidence type="ECO:0000313" key="3">
    <source>
        <dbReference type="EMBL" id="MEW6955563.1"/>
    </source>
</evidence>
<evidence type="ECO:0000256" key="2">
    <source>
        <dbReference type="SAM" id="Phobius"/>
    </source>
</evidence>
<organism evidence="3 4">
    <name type="scientific">Trueperella pyogenes</name>
    <dbReference type="NCBI Taxonomy" id="1661"/>
    <lineage>
        <taxon>Bacteria</taxon>
        <taxon>Bacillati</taxon>
        <taxon>Actinomycetota</taxon>
        <taxon>Actinomycetes</taxon>
        <taxon>Actinomycetales</taxon>
        <taxon>Actinomycetaceae</taxon>
        <taxon>Trueperella</taxon>
    </lineage>
</organism>
<feature type="transmembrane region" description="Helical" evidence="2">
    <location>
        <begin position="39"/>
        <end position="60"/>
    </location>
</feature>
<feature type="non-terminal residue" evidence="3">
    <location>
        <position position="1"/>
    </location>
</feature>
<keyword evidence="2" id="KW-0812">Transmembrane</keyword>
<reference evidence="3 4" key="1">
    <citation type="submission" date="2024-01" db="EMBL/GenBank/DDBJ databases">
        <title>Genomic analysis and antimicrobial resistance profiles of Trueperella pyogenes isolated from domestic and wild animals.</title>
        <authorList>
            <person name="Magossi G."/>
            <person name="Gzyl K.E."/>
            <person name="Holman D.B."/>
            <person name="Amat S."/>
        </authorList>
    </citation>
    <scope>NUCLEOTIDE SEQUENCE [LARGE SCALE GENOMIC DNA]</scope>
    <source>
        <strain evidence="3 4">1494</strain>
    </source>
</reference>